<dbReference type="PANTHER" id="PTHR11439:SF440">
    <property type="entry name" value="INTEGRASE CATALYTIC DOMAIN-CONTAINING PROTEIN"/>
    <property type="match status" value="1"/>
</dbReference>
<sequence>MSLCSQHHLHKSKLGKSRTPSDTSADKSDQKSVSGCVLTMDGAVVLWVCKKQTGVALSTMEAEFIAASHAGRELLGLTELFGVLDMKVVEPMPMWMDNQAAIKQLESEKSTSSAKHVDICFEFICHYAQTKVVQPSFVKSGEMIADLLTKALSVPRILDLREMFKLKAIRITSRRSVRRYRL</sequence>
<evidence type="ECO:0000313" key="3">
    <source>
        <dbReference type="Proteomes" id="UP001162029"/>
    </source>
</evidence>
<reference evidence="2" key="1">
    <citation type="submission" date="2022-12" db="EMBL/GenBank/DDBJ databases">
        <authorList>
            <person name="Webb A."/>
        </authorList>
    </citation>
    <scope>NUCLEOTIDE SEQUENCE</scope>
    <source>
        <strain evidence="2">Pd1</strain>
    </source>
</reference>
<dbReference type="EMBL" id="CANTFM010002383">
    <property type="protein sequence ID" value="CAI5746258.1"/>
    <property type="molecule type" value="Genomic_DNA"/>
</dbReference>
<protein>
    <recommendedName>
        <fullName evidence="4">Polyprotein</fullName>
    </recommendedName>
</protein>
<name>A0AAV0VCR2_9STRA</name>
<keyword evidence="3" id="KW-1185">Reference proteome</keyword>
<comment type="caution">
    <text evidence="2">The sequence shown here is derived from an EMBL/GenBank/DDBJ whole genome shotgun (WGS) entry which is preliminary data.</text>
</comment>
<feature type="region of interest" description="Disordered" evidence="1">
    <location>
        <begin position="1"/>
        <end position="29"/>
    </location>
</feature>
<accession>A0AAV0VCR2</accession>
<evidence type="ECO:0008006" key="4">
    <source>
        <dbReference type="Google" id="ProtNLM"/>
    </source>
</evidence>
<evidence type="ECO:0000313" key="2">
    <source>
        <dbReference type="EMBL" id="CAI5746258.1"/>
    </source>
</evidence>
<dbReference type="CDD" id="cd09272">
    <property type="entry name" value="RNase_HI_RT_Ty1"/>
    <property type="match status" value="1"/>
</dbReference>
<evidence type="ECO:0000256" key="1">
    <source>
        <dbReference type="SAM" id="MobiDB-lite"/>
    </source>
</evidence>
<proteinExistence type="predicted"/>
<dbReference type="PANTHER" id="PTHR11439">
    <property type="entry name" value="GAG-POL-RELATED RETROTRANSPOSON"/>
    <property type="match status" value="1"/>
</dbReference>
<dbReference type="AlphaFoldDB" id="A0AAV0VCR2"/>
<gene>
    <name evidence="2" type="ORF">PDE001_LOCUS11262</name>
</gene>
<feature type="compositionally biased region" description="Basic residues" evidence="1">
    <location>
        <begin position="7"/>
        <end position="16"/>
    </location>
</feature>
<dbReference type="Proteomes" id="UP001162029">
    <property type="component" value="Unassembled WGS sequence"/>
</dbReference>
<organism evidence="2 3">
    <name type="scientific">Peronospora destructor</name>
    <dbReference type="NCBI Taxonomy" id="86335"/>
    <lineage>
        <taxon>Eukaryota</taxon>
        <taxon>Sar</taxon>
        <taxon>Stramenopiles</taxon>
        <taxon>Oomycota</taxon>
        <taxon>Peronosporomycetes</taxon>
        <taxon>Peronosporales</taxon>
        <taxon>Peronosporaceae</taxon>
        <taxon>Peronospora</taxon>
    </lineage>
</organism>